<organism evidence="2 3">
    <name type="scientific">Cellulomonas avistercoris</name>
    <dbReference type="NCBI Taxonomy" id="2762242"/>
    <lineage>
        <taxon>Bacteria</taxon>
        <taxon>Bacillati</taxon>
        <taxon>Actinomycetota</taxon>
        <taxon>Actinomycetes</taxon>
        <taxon>Micrococcales</taxon>
        <taxon>Cellulomonadaceae</taxon>
        <taxon>Cellulomonas</taxon>
    </lineage>
</organism>
<evidence type="ECO:0000313" key="3">
    <source>
        <dbReference type="Proteomes" id="UP000604241"/>
    </source>
</evidence>
<dbReference type="RefSeq" id="WP_191783049.1">
    <property type="nucleotide sequence ID" value="NZ_JACSQV010000008.1"/>
</dbReference>
<name>A0ABR8QE21_9CELL</name>
<accession>A0ABR8QE21</accession>
<dbReference type="Proteomes" id="UP000604241">
    <property type="component" value="Unassembled WGS sequence"/>
</dbReference>
<keyword evidence="1" id="KW-0812">Transmembrane</keyword>
<comment type="caution">
    <text evidence="2">The sequence shown here is derived from an EMBL/GenBank/DDBJ whole genome shotgun (WGS) entry which is preliminary data.</text>
</comment>
<reference evidence="2 3" key="1">
    <citation type="submission" date="2020-08" db="EMBL/GenBank/DDBJ databases">
        <title>A Genomic Blueprint of the Chicken Gut Microbiome.</title>
        <authorList>
            <person name="Gilroy R."/>
            <person name="Ravi A."/>
            <person name="Getino M."/>
            <person name="Pursley I."/>
            <person name="Horton D.L."/>
            <person name="Alikhan N.-F."/>
            <person name="Baker D."/>
            <person name="Gharbi K."/>
            <person name="Hall N."/>
            <person name="Watson M."/>
            <person name="Adriaenssens E.M."/>
            <person name="Foster-Nyarko E."/>
            <person name="Jarju S."/>
            <person name="Secka A."/>
            <person name="Antonio M."/>
            <person name="Oren A."/>
            <person name="Chaudhuri R."/>
            <person name="La Ragione R.M."/>
            <person name="Hildebrand F."/>
            <person name="Pallen M.J."/>
        </authorList>
    </citation>
    <scope>NUCLEOTIDE SEQUENCE [LARGE SCALE GENOMIC DNA]</scope>
    <source>
        <strain evidence="2 3">Sa3CUA2</strain>
    </source>
</reference>
<evidence type="ECO:0000256" key="1">
    <source>
        <dbReference type="SAM" id="Phobius"/>
    </source>
</evidence>
<proteinExistence type="predicted"/>
<keyword evidence="3" id="KW-1185">Reference proteome</keyword>
<dbReference type="EMBL" id="JACSQV010000008">
    <property type="protein sequence ID" value="MBD7918660.1"/>
    <property type="molecule type" value="Genomic_DNA"/>
</dbReference>
<keyword evidence="1" id="KW-0472">Membrane</keyword>
<evidence type="ECO:0000313" key="2">
    <source>
        <dbReference type="EMBL" id="MBD7918660.1"/>
    </source>
</evidence>
<gene>
    <name evidence="2" type="ORF">H9657_10285</name>
</gene>
<sequence length="101" mass="11456">MIFFGWGRRSKTADLDPGRALVRIWGHFHLFWLFRFSWPSGYLLATATEAGWAQQPISNEEGRALDPEGRTDVNLWWRFGLLLPVIGIAFSIFMSTVGPGS</sequence>
<keyword evidence="1" id="KW-1133">Transmembrane helix</keyword>
<feature type="transmembrane region" description="Helical" evidence="1">
    <location>
        <begin position="75"/>
        <end position="97"/>
    </location>
</feature>
<protein>
    <submittedName>
        <fullName evidence="2">Uncharacterized protein</fullName>
    </submittedName>
</protein>